<reference evidence="1" key="1">
    <citation type="submission" date="2022-12" db="EMBL/GenBank/DDBJ databases">
        <authorList>
            <person name="Webb A."/>
        </authorList>
    </citation>
    <scope>NUCLEOTIDE SEQUENCE</scope>
    <source>
        <strain evidence="1">Pd1</strain>
    </source>
</reference>
<evidence type="ECO:0000313" key="2">
    <source>
        <dbReference type="Proteomes" id="UP001162029"/>
    </source>
</evidence>
<name>A0AAV0TWC1_9STRA</name>
<organism evidence="1 2">
    <name type="scientific">Peronospora destructor</name>
    <dbReference type="NCBI Taxonomy" id="86335"/>
    <lineage>
        <taxon>Eukaryota</taxon>
        <taxon>Sar</taxon>
        <taxon>Stramenopiles</taxon>
        <taxon>Oomycota</taxon>
        <taxon>Peronosporomycetes</taxon>
        <taxon>Peronosporales</taxon>
        <taxon>Peronosporaceae</taxon>
        <taxon>Peronospora</taxon>
    </lineage>
</organism>
<dbReference type="EMBL" id="CANTFM010000599">
    <property type="protein sequence ID" value="CAI5726217.1"/>
    <property type="molecule type" value="Genomic_DNA"/>
</dbReference>
<gene>
    <name evidence="1" type="ORF">PDE001_LOCUS3528</name>
</gene>
<accession>A0AAV0TWC1</accession>
<evidence type="ECO:0000313" key="1">
    <source>
        <dbReference type="EMBL" id="CAI5726217.1"/>
    </source>
</evidence>
<dbReference type="AlphaFoldDB" id="A0AAV0TWC1"/>
<protein>
    <submittedName>
        <fullName evidence="1">Uncharacterized protein</fullName>
    </submittedName>
</protein>
<comment type="caution">
    <text evidence="1">The sequence shown here is derived from an EMBL/GenBank/DDBJ whole genome shotgun (WGS) entry which is preliminary data.</text>
</comment>
<proteinExistence type="predicted"/>
<dbReference type="Proteomes" id="UP001162029">
    <property type="component" value="Unassembled WGS sequence"/>
</dbReference>
<sequence>MLEVKHPKRTVFGKCLLRATTDAFQLDEACDRTNDVMYRRMKLRSLTGTKRLKSRREETCLEVAQLRADFVSPNMIYEQLLTIVREDEQVLQHG</sequence>
<keyword evidence="2" id="KW-1185">Reference proteome</keyword>